<feature type="domain" description="Tyr recombinase" evidence="6">
    <location>
        <begin position="179"/>
        <end position="371"/>
    </location>
</feature>
<dbReference type="PROSITE" id="PS51898">
    <property type="entry name" value="TYR_RECOMBINASE"/>
    <property type="match status" value="1"/>
</dbReference>
<reference evidence="8" key="1">
    <citation type="journal article" date="2014" name="Int. J. Syst. Evol. Microbiol.">
        <title>Complete genome sequence of Corynebacterium casei LMG S-19264T (=DSM 44701T), isolated from a smear-ripened cheese.</title>
        <authorList>
            <consortium name="US DOE Joint Genome Institute (JGI-PGF)"/>
            <person name="Walter F."/>
            <person name="Albersmeier A."/>
            <person name="Kalinowski J."/>
            <person name="Ruckert C."/>
        </authorList>
    </citation>
    <scope>NUCLEOTIDE SEQUENCE</scope>
    <source>
        <strain evidence="8">CGMCC 1.12997</strain>
    </source>
</reference>
<evidence type="ECO:0000256" key="4">
    <source>
        <dbReference type="ARBA" id="ARBA00023172"/>
    </source>
</evidence>
<dbReference type="Gene3D" id="1.10.150.130">
    <property type="match status" value="1"/>
</dbReference>
<name>A0A917HDU8_9BACT</name>
<evidence type="ECO:0000256" key="3">
    <source>
        <dbReference type="ARBA" id="ARBA00023125"/>
    </source>
</evidence>
<evidence type="ECO:0000259" key="7">
    <source>
        <dbReference type="PROSITE" id="PS51900"/>
    </source>
</evidence>
<comment type="similarity">
    <text evidence="1">Belongs to the 'phage' integrase family.</text>
</comment>
<gene>
    <name evidence="8" type="ORF">GCM10011585_18380</name>
</gene>
<keyword evidence="2" id="KW-0229">DNA integration</keyword>
<dbReference type="CDD" id="cd00796">
    <property type="entry name" value="INT_Rci_Hp1_C"/>
    <property type="match status" value="1"/>
</dbReference>
<dbReference type="InterPro" id="IPR013762">
    <property type="entry name" value="Integrase-like_cat_sf"/>
</dbReference>
<feature type="domain" description="Core-binding (CB)" evidence="7">
    <location>
        <begin position="58"/>
        <end position="156"/>
    </location>
</feature>
<comment type="caution">
    <text evidence="8">The sequence shown here is derived from an EMBL/GenBank/DDBJ whole genome shotgun (WGS) entry which is preliminary data.</text>
</comment>
<dbReference type="PROSITE" id="PS51900">
    <property type="entry name" value="CB"/>
    <property type="match status" value="1"/>
</dbReference>
<evidence type="ECO:0000313" key="9">
    <source>
        <dbReference type="Proteomes" id="UP000647241"/>
    </source>
</evidence>
<dbReference type="InterPro" id="IPR050090">
    <property type="entry name" value="Tyrosine_recombinase_XerCD"/>
</dbReference>
<dbReference type="Pfam" id="PF13102">
    <property type="entry name" value="Phage_int_SAM_5"/>
    <property type="match status" value="1"/>
</dbReference>
<dbReference type="Pfam" id="PF00589">
    <property type="entry name" value="Phage_integrase"/>
    <property type="match status" value="1"/>
</dbReference>
<dbReference type="InterPro" id="IPR010998">
    <property type="entry name" value="Integrase_recombinase_N"/>
</dbReference>
<keyword evidence="9" id="KW-1185">Reference proteome</keyword>
<dbReference type="Gene3D" id="1.10.443.10">
    <property type="entry name" value="Intergrase catalytic core"/>
    <property type="match status" value="1"/>
</dbReference>
<dbReference type="InterPro" id="IPR011010">
    <property type="entry name" value="DNA_brk_join_enz"/>
</dbReference>
<dbReference type="PANTHER" id="PTHR30349:SF64">
    <property type="entry name" value="PROPHAGE INTEGRASE INTD-RELATED"/>
    <property type="match status" value="1"/>
</dbReference>
<dbReference type="InterPro" id="IPR025269">
    <property type="entry name" value="SAM-like_dom"/>
</dbReference>
<dbReference type="GO" id="GO:0015074">
    <property type="term" value="P:DNA integration"/>
    <property type="evidence" value="ECO:0007669"/>
    <property type="project" value="UniProtKB-KW"/>
</dbReference>
<dbReference type="GO" id="GO:0006310">
    <property type="term" value="P:DNA recombination"/>
    <property type="evidence" value="ECO:0007669"/>
    <property type="project" value="UniProtKB-KW"/>
</dbReference>
<dbReference type="GO" id="GO:0003677">
    <property type="term" value="F:DNA binding"/>
    <property type="evidence" value="ECO:0007669"/>
    <property type="project" value="UniProtKB-UniRule"/>
</dbReference>
<evidence type="ECO:0000256" key="5">
    <source>
        <dbReference type="PROSITE-ProRule" id="PRU01248"/>
    </source>
</evidence>
<dbReference type="Proteomes" id="UP000647241">
    <property type="component" value="Unassembled WGS sequence"/>
</dbReference>
<sequence>MSIFKRGGVYWFEFVFEGKRVRVSTKQRNKDKARTLEATHRSNLASGRFGLAERKKIPSFKTALADFLSWSEREHRAHPATYRRYVTSSVALLRHFKDASLDKITPDEVERFKSARLSQYGTVRGKDKRTTTNKRIQPATVNRELACLRAMFNHAIKSDVPLRNPIGKTAAKALREDNEQTRVLTYDEQEKYLARATPMLRDVATLMLETGARPEEVYRIEPKNVHLEENYWFNPHGKTKAAKRRIKLTVTAKGILAKRMEDAARRANADATASNSQADGKTEVDRGEFLFPCETDATRPVPKVNNAHDRAVRDSKVTPFRLYDCRHTWATRAVEAGIDLVTLAAMLGHAKINMVLRYAHPTQEHQTKAMDKMELFVSRQKIAHAERMAPQTSFALQ</sequence>
<evidence type="ECO:0000259" key="6">
    <source>
        <dbReference type="PROSITE" id="PS51898"/>
    </source>
</evidence>
<organism evidence="8 9">
    <name type="scientific">Edaphobacter dinghuensis</name>
    <dbReference type="NCBI Taxonomy" id="1560005"/>
    <lineage>
        <taxon>Bacteria</taxon>
        <taxon>Pseudomonadati</taxon>
        <taxon>Acidobacteriota</taxon>
        <taxon>Terriglobia</taxon>
        <taxon>Terriglobales</taxon>
        <taxon>Acidobacteriaceae</taxon>
        <taxon>Edaphobacter</taxon>
    </lineage>
</organism>
<reference evidence="8" key="2">
    <citation type="submission" date="2020-09" db="EMBL/GenBank/DDBJ databases">
        <authorList>
            <person name="Sun Q."/>
            <person name="Zhou Y."/>
        </authorList>
    </citation>
    <scope>NUCLEOTIDE SEQUENCE</scope>
    <source>
        <strain evidence="8">CGMCC 1.12997</strain>
    </source>
</reference>
<accession>A0A917HDU8</accession>
<evidence type="ECO:0000256" key="2">
    <source>
        <dbReference type="ARBA" id="ARBA00022908"/>
    </source>
</evidence>
<keyword evidence="3 5" id="KW-0238">DNA-binding</keyword>
<evidence type="ECO:0000313" key="8">
    <source>
        <dbReference type="EMBL" id="GGG75831.1"/>
    </source>
</evidence>
<evidence type="ECO:0000256" key="1">
    <source>
        <dbReference type="ARBA" id="ARBA00008857"/>
    </source>
</evidence>
<dbReference type="EMBL" id="BMGT01000002">
    <property type="protein sequence ID" value="GGG75831.1"/>
    <property type="molecule type" value="Genomic_DNA"/>
</dbReference>
<keyword evidence="4" id="KW-0233">DNA recombination</keyword>
<dbReference type="AlphaFoldDB" id="A0A917HDU8"/>
<dbReference type="PANTHER" id="PTHR30349">
    <property type="entry name" value="PHAGE INTEGRASE-RELATED"/>
    <property type="match status" value="1"/>
</dbReference>
<dbReference type="InterPro" id="IPR044068">
    <property type="entry name" value="CB"/>
</dbReference>
<proteinExistence type="inferred from homology"/>
<dbReference type="InterPro" id="IPR002104">
    <property type="entry name" value="Integrase_catalytic"/>
</dbReference>
<protein>
    <submittedName>
        <fullName evidence="8">Integrase</fullName>
    </submittedName>
</protein>
<dbReference type="SUPFAM" id="SSF56349">
    <property type="entry name" value="DNA breaking-rejoining enzymes"/>
    <property type="match status" value="1"/>
</dbReference>